<dbReference type="SUPFAM" id="SSF50494">
    <property type="entry name" value="Trypsin-like serine proteases"/>
    <property type="match status" value="1"/>
</dbReference>
<proteinExistence type="inferred from homology"/>
<dbReference type="AlphaFoldDB" id="A0A098L8Y3"/>
<evidence type="ECO:0000313" key="7">
    <source>
        <dbReference type="Proteomes" id="UP000030185"/>
    </source>
</evidence>
<dbReference type="PANTHER" id="PTHR43343">
    <property type="entry name" value="PEPTIDASE S12"/>
    <property type="match status" value="1"/>
</dbReference>
<organism evidence="6 7">
    <name type="scientific">Sporocytophaga myxococcoides</name>
    <dbReference type="NCBI Taxonomy" id="153721"/>
    <lineage>
        <taxon>Bacteria</taxon>
        <taxon>Pseudomonadati</taxon>
        <taxon>Bacteroidota</taxon>
        <taxon>Cytophagia</taxon>
        <taxon>Cytophagales</taxon>
        <taxon>Cytophagaceae</taxon>
        <taxon>Sporocytophaga</taxon>
    </lineage>
</organism>
<dbReference type="InterPro" id="IPR001940">
    <property type="entry name" value="Peptidase_S1C"/>
</dbReference>
<evidence type="ECO:0000256" key="4">
    <source>
        <dbReference type="ARBA" id="ARBA00022825"/>
    </source>
</evidence>
<dbReference type="PROSITE" id="PS50106">
    <property type="entry name" value="PDZ"/>
    <property type="match status" value="1"/>
</dbReference>
<name>A0A098L8Y3_9BACT</name>
<keyword evidence="4" id="KW-0720">Serine protease</keyword>
<reference evidence="6 7" key="1">
    <citation type="submission" date="2014-09" db="EMBL/GenBank/DDBJ databases">
        <title>Sporocytophaga myxococcoides PG-01 genome sequencing.</title>
        <authorList>
            <person name="Liu L."/>
            <person name="Gao P.J."/>
            <person name="Chen G.J."/>
            <person name="Wang L.S."/>
        </authorList>
    </citation>
    <scope>NUCLEOTIDE SEQUENCE [LARGE SCALE GENOMIC DNA]</scope>
    <source>
        <strain evidence="6 7">PG-01</strain>
    </source>
</reference>
<dbReference type="GO" id="GO:0004252">
    <property type="term" value="F:serine-type endopeptidase activity"/>
    <property type="evidence" value="ECO:0007669"/>
    <property type="project" value="InterPro"/>
</dbReference>
<accession>A0A098L8Y3</accession>
<dbReference type="Proteomes" id="UP000030185">
    <property type="component" value="Unassembled WGS sequence"/>
</dbReference>
<dbReference type="FunFam" id="2.40.10.10:FF:000001">
    <property type="entry name" value="Periplasmic serine protease DegS"/>
    <property type="match status" value="1"/>
</dbReference>
<dbReference type="Pfam" id="PF13365">
    <property type="entry name" value="Trypsin_2"/>
    <property type="match status" value="1"/>
</dbReference>
<keyword evidence="2 6" id="KW-0645">Protease</keyword>
<feature type="domain" description="PDZ" evidence="5">
    <location>
        <begin position="264"/>
        <end position="355"/>
    </location>
</feature>
<dbReference type="STRING" id="153721.MYP_10"/>
<protein>
    <submittedName>
        <fullName evidence="6">Serine protease</fullName>
    </submittedName>
</protein>
<dbReference type="RefSeq" id="WP_045456820.1">
    <property type="nucleotide sequence ID" value="NZ_BBLT01000001.1"/>
</dbReference>
<comment type="caution">
    <text evidence="6">The sequence shown here is derived from an EMBL/GenBank/DDBJ whole genome shotgun (WGS) entry which is preliminary data.</text>
</comment>
<dbReference type="Gene3D" id="2.40.10.120">
    <property type="match status" value="1"/>
</dbReference>
<dbReference type="PANTHER" id="PTHR43343:SF3">
    <property type="entry name" value="PROTEASE DO-LIKE 8, CHLOROPLASTIC"/>
    <property type="match status" value="1"/>
</dbReference>
<dbReference type="Pfam" id="PF13180">
    <property type="entry name" value="PDZ_2"/>
    <property type="match status" value="1"/>
</dbReference>
<dbReference type="OrthoDB" id="9758917at2"/>
<evidence type="ECO:0000256" key="1">
    <source>
        <dbReference type="ARBA" id="ARBA00010541"/>
    </source>
</evidence>
<evidence type="ECO:0000313" key="6">
    <source>
        <dbReference type="EMBL" id="GAL82784.1"/>
    </source>
</evidence>
<dbReference type="PRINTS" id="PR00834">
    <property type="entry name" value="PROTEASES2C"/>
</dbReference>
<dbReference type="SUPFAM" id="SSF50156">
    <property type="entry name" value="PDZ domain-like"/>
    <property type="match status" value="2"/>
</dbReference>
<evidence type="ECO:0000256" key="3">
    <source>
        <dbReference type="ARBA" id="ARBA00022801"/>
    </source>
</evidence>
<dbReference type="InterPro" id="IPR036034">
    <property type="entry name" value="PDZ_sf"/>
</dbReference>
<gene>
    <name evidence="6" type="ORF">MYP_10</name>
</gene>
<keyword evidence="7" id="KW-1185">Reference proteome</keyword>
<dbReference type="SMART" id="SM00228">
    <property type="entry name" value="PDZ"/>
    <property type="match status" value="2"/>
</dbReference>
<dbReference type="Gene3D" id="2.30.42.10">
    <property type="match status" value="2"/>
</dbReference>
<dbReference type="eggNOG" id="COG0265">
    <property type="taxonomic scope" value="Bacteria"/>
</dbReference>
<dbReference type="EMBL" id="BBLT01000001">
    <property type="protein sequence ID" value="GAL82784.1"/>
    <property type="molecule type" value="Genomic_DNA"/>
</dbReference>
<comment type="similarity">
    <text evidence="1">Belongs to the peptidase S1C family.</text>
</comment>
<evidence type="ECO:0000259" key="5">
    <source>
        <dbReference type="PROSITE" id="PS50106"/>
    </source>
</evidence>
<dbReference type="InterPro" id="IPR051201">
    <property type="entry name" value="Chloro_Bact_Ser_Proteases"/>
</dbReference>
<dbReference type="GO" id="GO:0006508">
    <property type="term" value="P:proteolysis"/>
    <property type="evidence" value="ECO:0007669"/>
    <property type="project" value="UniProtKB-KW"/>
</dbReference>
<dbReference type="InterPro" id="IPR009003">
    <property type="entry name" value="Peptidase_S1_PA"/>
</dbReference>
<dbReference type="InterPro" id="IPR001478">
    <property type="entry name" value="PDZ"/>
</dbReference>
<keyword evidence="3" id="KW-0378">Hydrolase</keyword>
<evidence type="ECO:0000256" key="2">
    <source>
        <dbReference type="ARBA" id="ARBA00022670"/>
    </source>
</evidence>
<sequence length="469" mass="50524">MKKFIPIIFLGFASGIAGSYTYGLFHKSEPIIIQATNPTNKVFANYKSQESINMTGDFVAASAQSTPSVVFIQTVGTNAQSSWFDWYFNGSSQVASSGSGVIFSDNGYIITNNHVIQKADKIEVIHERKTYQAKIVGTDPSTDLAILKVEAEGLPAVKIGNSKNLQIGEWVLAVGNPFNLTSTVTAGIVSAKARNINVVNSQFPLESFIQTDAAINPGNSGGALVNSKGELVGINTAILSKTGSYTGYGFAVPVDIVVKVVKDLIKYGCVQKAFIGAEVSEVNTSVAEKHHLKDLSGVIVTYLQKDGAAEKIGLKKGDIILKLNDIPVNTRSEFEELLAYHNPGDKIKITFKSDSKLTDESVTLTNREGTTAMLVKQVTTSQNLGASFETVSKVERDKLNIANGVKISGIKNGLIARMGLPEGFIITSINKVAINSPEELIEILEKIKGRVMIEGLSSNGARSYYNFYF</sequence>